<dbReference type="Gene3D" id="1.10.510.10">
    <property type="entry name" value="Transferase(Phosphotransferase) domain 1"/>
    <property type="match status" value="1"/>
</dbReference>
<dbReference type="Gene3D" id="3.30.200.20">
    <property type="entry name" value="Phosphorylase Kinase, domain 1"/>
    <property type="match status" value="1"/>
</dbReference>
<evidence type="ECO:0000256" key="2">
    <source>
        <dbReference type="ARBA" id="ARBA00022729"/>
    </source>
</evidence>
<dbReference type="PROSITE" id="PS00108">
    <property type="entry name" value="PROTEIN_KINASE_ST"/>
    <property type="match status" value="1"/>
</dbReference>
<dbReference type="EMBL" id="CP114040">
    <property type="protein sequence ID" value="WAS93315.1"/>
    <property type="molecule type" value="Genomic_DNA"/>
</dbReference>
<sequence length="1460" mass="156316">MASASLRAGGIEESDGLLFVADELPVLRAVREAGRIGRFLIFRELGRGAVGVVFAAYDEELDRKVAIKLLHAARTQDTSSGRSMLMREAQALARLAHPNVVAVHEVGTVEGAVFVAMEYVAGVDLQRWLAEEPRSWREVVAVFRQAGAGLVAAHREGLVHRDFKPGNVLVGDDGRVRVADFGLAARRGVVSGGSGESTSMASGTTATLAREGALIGTPVYMAPELLHGGSATASSDQYAFCVALYEALYGQRPFDGATVAALTADVERRSLPAAPPRAEVPAWLHAAVCRGLAKQPEGRYPALAELVDLLARDPAAERQQRRRRALHFVAAIVGTVALVTAAILGYGAASRYAGERRGQRRLEALRGQIAELRARGDATEARRSLRTFVALPENRGLAVVARAYLEWGAAQTDHAEAVDAYGSAYITARTEADARAALLGLIDGLSALRRVPEAAAALAVLERVAPQEAARPELRAVRLAAALSRRDLPAAAAVSAGGGEDDWGHVLEDLSHVTEIAPDHLGPEPLALPRTLAALDLDGDGAREVLSWRSGPTARLFRADVALTPIRTIEVGEARRVEAADGESLLFASYPTQDPSSAEVRMLDVAGDLPRVLDVWPDSVQMHANTLDFDGDGRREVYLGTEAYARRFWRIERDAGGVWTRRSAHAPTDAAGSDVSAVLTADLDGDGRPELVAAVGPWKAYDLRVFKPTAAGELDLVARRAFGSYQAVRTMRAAGGDLLVFSKVDGQIAPGRFPADKPLGEPAGIYVVGLRSGSLEILDHVPAKSGSGARQRFNRVLTGDLDGDGQDEAVIDVDAHETMLLRRRPDQPLRPQRIGGLTPLLLEDLDRDGRAELLAATDEASPRLFVLGAGSSTLPPLPATDREPRPIPPGIADPAIAQAWTQAEQLAAIGLPRRTADELSDIAGISGNVEKDMLYRTGELYAAIGEDALAAERYVAAAGRPDLASRALAGAAAARRRLGEFAAAEALTRQRLAAVEASERGEVEAELAALTSASAPRPELALEFGRPLDPRWQIVDPVAVRRSPARQALSVWASRSPVLAELPVVWSGGPVSLEVELEVDRMEWGNTLTVVLAERDQPPWLLATIGGFGQTDRPVTRVAVGHDASQDPWVVVQDGAKVRARMSMFPGLATTICEIDAGEQRHRFVSAWSDSTRTPAPGPLSLRVLSDVVDPGFVGHVWVRSIRLTGVTAESADSAADTPAWLLAEGELASVVQASSTITPGSAQQVWQIDALLGLGEIDAAAAEIRSLLAATPEGDPVYNALHQRLRRGDEAAWLAARASFGSRFIDLVIDPSVSLWLRPEDAEVVLHDLAATDPRAAPADPLELQRLVTIDYARGAARLRAGRLSAAREAFGAAYARVVESRPFPAREQLHERLLSEQLDLAAVMEDRAAARQWIDVMLTTSETPYLMLERMQADAWLSRLFGPEVWAQLQAQIVAARP</sequence>
<feature type="coiled-coil region" evidence="6">
    <location>
        <begin position="355"/>
        <end position="382"/>
    </location>
</feature>
<dbReference type="PROSITE" id="PS50011">
    <property type="entry name" value="PROTEIN_KINASE_DOM"/>
    <property type="match status" value="1"/>
</dbReference>
<dbReference type="Pfam" id="PF00069">
    <property type="entry name" value="Pkinase"/>
    <property type="match status" value="1"/>
</dbReference>
<feature type="domain" description="Protein kinase" evidence="8">
    <location>
        <begin position="39"/>
        <end position="316"/>
    </location>
</feature>
<feature type="transmembrane region" description="Helical" evidence="7">
    <location>
        <begin position="328"/>
        <end position="349"/>
    </location>
</feature>
<keyword evidence="4 9" id="KW-0418">Kinase</keyword>
<dbReference type="SUPFAM" id="SSF56112">
    <property type="entry name" value="Protein kinase-like (PK-like)"/>
    <property type="match status" value="1"/>
</dbReference>
<keyword evidence="7" id="KW-1133">Transmembrane helix</keyword>
<dbReference type="GO" id="GO:0016301">
    <property type="term" value="F:kinase activity"/>
    <property type="evidence" value="ECO:0007669"/>
    <property type="project" value="UniProtKB-KW"/>
</dbReference>
<evidence type="ECO:0000313" key="10">
    <source>
        <dbReference type="Proteomes" id="UP001164459"/>
    </source>
</evidence>
<keyword evidence="7" id="KW-0812">Transmembrane</keyword>
<dbReference type="InterPro" id="IPR028994">
    <property type="entry name" value="Integrin_alpha_N"/>
</dbReference>
<name>A0ABY7H240_9BACT</name>
<dbReference type="Proteomes" id="UP001164459">
    <property type="component" value="Chromosome"/>
</dbReference>
<dbReference type="InterPro" id="IPR013517">
    <property type="entry name" value="FG-GAP"/>
</dbReference>
<dbReference type="RefSeq" id="WP_269035645.1">
    <property type="nucleotide sequence ID" value="NZ_CP114040.1"/>
</dbReference>
<evidence type="ECO:0000256" key="6">
    <source>
        <dbReference type="SAM" id="Coils"/>
    </source>
</evidence>
<dbReference type="InterPro" id="IPR000719">
    <property type="entry name" value="Prot_kinase_dom"/>
</dbReference>
<keyword evidence="1" id="KW-0808">Transferase</keyword>
<evidence type="ECO:0000256" key="3">
    <source>
        <dbReference type="ARBA" id="ARBA00022741"/>
    </source>
</evidence>
<keyword evidence="6" id="KW-0175">Coiled coil</keyword>
<gene>
    <name evidence="9" type="ORF">O0S08_44790</name>
</gene>
<dbReference type="PANTHER" id="PTHR43289:SF6">
    <property type="entry name" value="SERINE_THREONINE-PROTEIN KINASE NEKL-3"/>
    <property type="match status" value="1"/>
</dbReference>
<keyword evidence="2" id="KW-0732">Signal</keyword>
<dbReference type="InterPro" id="IPR011009">
    <property type="entry name" value="Kinase-like_dom_sf"/>
</dbReference>
<protein>
    <submittedName>
        <fullName evidence="9">Protein kinase</fullName>
    </submittedName>
</protein>
<evidence type="ECO:0000313" key="9">
    <source>
        <dbReference type="EMBL" id="WAS93315.1"/>
    </source>
</evidence>
<proteinExistence type="predicted"/>
<keyword evidence="7" id="KW-0472">Membrane</keyword>
<evidence type="ECO:0000256" key="4">
    <source>
        <dbReference type="ARBA" id="ARBA00022777"/>
    </source>
</evidence>
<evidence type="ECO:0000256" key="5">
    <source>
        <dbReference type="ARBA" id="ARBA00022840"/>
    </source>
</evidence>
<evidence type="ECO:0000256" key="7">
    <source>
        <dbReference type="SAM" id="Phobius"/>
    </source>
</evidence>
<dbReference type="CDD" id="cd14014">
    <property type="entry name" value="STKc_PknB_like"/>
    <property type="match status" value="1"/>
</dbReference>
<evidence type="ECO:0000256" key="1">
    <source>
        <dbReference type="ARBA" id="ARBA00022679"/>
    </source>
</evidence>
<dbReference type="InterPro" id="IPR008271">
    <property type="entry name" value="Ser/Thr_kinase_AS"/>
</dbReference>
<keyword evidence="3" id="KW-0547">Nucleotide-binding</keyword>
<dbReference type="SUPFAM" id="SSF69318">
    <property type="entry name" value="Integrin alpha N-terminal domain"/>
    <property type="match status" value="1"/>
</dbReference>
<dbReference type="Gene3D" id="2.130.10.130">
    <property type="entry name" value="Integrin alpha, N-terminal"/>
    <property type="match status" value="1"/>
</dbReference>
<evidence type="ECO:0000259" key="8">
    <source>
        <dbReference type="PROSITE" id="PS50011"/>
    </source>
</evidence>
<keyword evidence="5" id="KW-0067">ATP-binding</keyword>
<reference evidence="9" key="1">
    <citation type="submission" date="2022-11" db="EMBL/GenBank/DDBJ databases">
        <title>Minimal conservation of predation-associated metabolite biosynthetic gene clusters underscores biosynthetic potential of Myxococcota including descriptions for ten novel species: Archangium lansinium sp. nov., Myxococcus landrumus sp. nov., Nannocystis bai.</title>
        <authorList>
            <person name="Ahearne A."/>
            <person name="Stevens C."/>
            <person name="Dowd S."/>
        </authorList>
    </citation>
    <scope>NUCLEOTIDE SEQUENCE</scope>
    <source>
        <strain evidence="9">Fl3</strain>
    </source>
</reference>
<dbReference type="PANTHER" id="PTHR43289">
    <property type="entry name" value="MITOGEN-ACTIVATED PROTEIN KINASE KINASE KINASE 20-RELATED"/>
    <property type="match status" value="1"/>
</dbReference>
<keyword evidence="10" id="KW-1185">Reference proteome</keyword>
<dbReference type="Pfam" id="PF13517">
    <property type="entry name" value="FG-GAP_3"/>
    <property type="match status" value="1"/>
</dbReference>
<accession>A0ABY7H240</accession>
<organism evidence="9 10">
    <name type="scientific">Nannocystis punicea</name>
    <dbReference type="NCBI Taxonomy" id="2995304"/>
    <lineage>
        <taxon>Bacteria</taxon>
        <taxon>Pseudomonadati</taxon>
        <taxon>Myxococcota</taxon>
        <taxon>Polyangia</taxon>
        <taxon>Nannocystales</taxon>
        <taxon>Nannocystaceae</taxon>
        <taxon>Nannocystis</taxon>
    </lineage>
</organism>